<keyword evidence="6" id="KW-1185">Reference proteome</keyword>
<dbReference type="InterPro" id="IPR036390">
    <property type="entry name" value="WH_DNA-bd_sf"/>
</dbReference>
<gene>
    <name evidence="5" type="ORF">FAZ69_03240</name>
</gene>
<sequence length="259" mass="28638">MKPLERHAAIVQLVRDSGKVTVDFLADHLGTSKETIRRDLTELSLRGQIRKYHGGAERLDRATEGEFRARLHEQPEEKRAIGRLAASLFDRDDTLFIDTGTTTLAFAEELAARPSMTIVTNSLAITQTMARSPEKHRVFLIGGEFLEEASENVGPLAVEQIGQFTARDAVITVGAIDASGAMDFELREAEIARAMIAQARRVTIVADDTKLNRTALFRVCQLNQIHRLVVNTYPEPHLAETLTTAGVEILVPGKERKVA</sequence>
<organism evidence="5 6">
    <name type="scientific">Trinickia terrae</name>
    <dbReference type="NCBI Taxonomy" id="2571161"/>
    <lineage>
        <taxon>Bacteria</taxon>
        <taxon>Pseudomonadati</taxon>
        <taxon>Pseudomonadota</taxon>
        <taxon>Betaproteobacteria</taxon>
        <taxon>Burkholderiales</taxon>
        <taxon>Burkholderiaceae</taxon>
        <taxon>Trinickia</taxon>
    </lineage>
</organism>
<evidence type="ECO:0000256" key="2">
    <source>
        <dbReference type="ARBA" id="ARBA00023125"/>
    </source>
</evidence>
<dbReference type="Gene3D" id="1.10.10.10">
    <property type="entry name" value="Winged helix-like DNA-binding domain superfamily/Winged helix DNA-binding domain"/>
    <property type="match status" value="1"/>
</dbReference>
<evidence type="ECO:0000256" key="3">
    <source>
        <dbReference type="ARBA" id="ARBA00023163"/>
    </source>
</evidence>
<dbReference type="PRINTS" id="PR00037">
    <property type="entry name" value="HTHLACR"/>
</dbReference>
<reference evidence="5 6" key="1">
    <citation type="submission" date="2019-04" db="EMBL/GenBank/DDBJ databases">
        <title>Trinickia sp. 7GSK02, isolated from subtropical forest soil.</title>
        <authorList>
            <person name="Gao Z.-H."/>
            <person name="Qiu L.-H."/>
        </authorList>
    </citation>
    <scope>NUCLEOTIDE SEQUENCE [LARGE SCALE GENOMIC DNA]</scope>
    <source>
        <strain evidence="5 6">7GSK02</strain>
    </source>
</reference>
<dbReference type="PANTHER" id="PTHR30363:SF44">
    <property type="entry name" value="AGA OPERON TRANSCRIPTIONAL REPRESSOR-RELATED"/>
    <property type="match status" value="1"/>
</dbReference>
<dbReference type="SMART" id="SM01134">
    <property type="entry name" value="DeoRC"/>
    <property type="match status" value="1"/>
</dbReference>
<accession>A0A4U1ID02</accession>
<keyword evidence="2" id="KW-0238">DNA-binding</keyword>
<feature type="domain" description="HTH deoR-type" evidence="4">
    <location>
        <begin position="3"/>
        <end position="58"/>
    </location>
</feature>
<dbReference type="SMART" id="SM00420">
    <property type="entry name" value="HTH_DEOR"/>
    <property type="match status" value="1"/>
</dbReference>
<dbReference type="Pfam" id="PF08220">
    <property type="entry name" value="HTH_DeoR"/>
    <property type="match status" value="1"/>
</dbReference>
<dbReference type="GO" id="GO:0003700">
    <property type="term" value="F:DNA-binding transcription factor activity"/>
    <property type="evidence" value="ECO:0007669"/>
    <property type="project" value="InterPro"/>
</dbReference>
<comment type="caution">
    <text evidence="5">The sequence shown here is derived from an EMBL/GenBank/DDBJ whole genome shotgun (WGS) entry which is preliminary data.</text>
</comment>
<dbReference type="OrthoDB" id="9814815at2"/>
<dbReference type="PROSITE" id="PS51000">
    <property type="entry name" value="HTH_DEOR_2"/>
    <property type="match status" value="1"/>
</dbReference>
<dbReference type="InterPro" id="IPR036388">
    <property type="entry name" value="WH-like_DNA-bd_sf"/>
</dbReference>
<protein>
    <submittedName>
        <fullName evidence="5">DeoR/GlpR transcriptional regulator</fullName>
    </submittedName>
</protein>
<name>A0A4U1ID02_9BURK</name>
<dbReference type="AlphaFoldDB" id="A0A4U1ID02"/>
<dbReference type="Proteomes" id="UP000305539">
    <property type="component" value="Unassembled WGS sequence"/>
</dbReference>
<dbReference type="RefSeq" id="WP_136892527.1">
    <property type="nucleotide sequence ID" value="NZ_SWJE01000002.1"/>
</dbReference>
<dbReference type="InterPro" id="IPR001034">
    <property type="entry name" value="DeoR_HTH"/>
</dbReference>
<evidence type="ECO:0000259" key="4">
    <source>
        <dbReference type="PROSITE" id="PS51000"/>
    </source>
</evidence>
<dbReference type="InterPro" id="IPR037171">
    <property type="entry name" value="NagB/RpiA_transferase-like"/>
</dbReference>
<dbReference type="Pfam" id="PF00455">
    <property type="entry name" value="DeoRC"/>
    <property type="match status" value="1"/>
</dbReference>
<dbReference type="InterPro" id="IPR014036">
    <property type="entry name" value="DeoR-like_C"/>
</dbReference>
<dbReference type="PANTHER" id="PTHR30363">
    <property type="entry name" value="HTH-TYPE TRANSCRIPTIONAL REGULATOR SRLR-RELATED"/>
    <property type="match status" value="1"/>
</dbReference>
<dbReference type="PROSITE" id="PS00894">
    <property type="entry name" value="HTH_DEOR_1"/>
    <property type="match status" value="1"/>
</dbReference>
<dbReference type="SUPFAM" id="SSF46785">
    <property type="entry name" value="Winged helix' DNA-binding domain"/>
    <property type="match status" value="1"/>
</dbReference>
<evidence type="ECO:0000313" key="6">
    <source>
        <dbReference type="Proteomes" id="UP000305539"/>
    </source>
</evidence>
<dbReference type="SUPFAM" id="SSF100950">
    <property type="entry name" value="NagB/RpiA/CoA transferase-like"/>
    <property type="match status" value="1"/>
</dbReference>
<keyword evidence="3" id="KW-0804">Transcription</keyword>
<keyword evidence="1" id="KW-0805">Transcription regulation</keyword>
<dbReference type="InterPro" id="IPR050313">
    <property type="entry name" value="Carb_Metab_HTH_regulators"/>
</dbReference>
<dbReference type="InterPro" id="IPR018356">
    <property type="entry name" value="Tscrpt_reg_HTH_DeoR_CS"/>
</dbReference>
<dbReference type="Gene3D" id="3.40.50.1360">
    <property type="match status" value="1"/>
</dbReference>
<evidence type="ECO:0000313" key="5">
    <source>
        <dbReference type="EMBL" id="TKC91489.1"/>
    </source>
</evidence>
<dbReference type="GO" id="GO:0003677">
    <property type="term" value="F:DNA binding"/>
    <property type="evidence" value="ECO:0007669"/>
    <property type="project" value="UniProtKB-KW"/>
</dbReference>
<proteinExistence type="predicted"/>
<dbReference type="EMBL" id="SWJE01000002">
    <property type="protein sequence ID" value="TKC91489.1"/>
    <property type="molecule type" value="Genomic_DNA"/>
</dbReference>
<evidence type="ECO:0000256" key="1">
    <source>
        <dbReference type="ARBA" id="ARBA00023015"/>
    </source>
</evidence>